<feature type="region of interest" description="Disordered" evidence="1">
    <location>
        <begin position="78"/>
        <end position="120"/>
    </location>
</feature>
<accession>A0A9P6XNY4</accession>
<name>A0A9P6XNY4_9FUNG</name>
<sequence length="120" mass="12870">MQRKLRVCCELPPRHSRGAASSSITLAPASRAIRAAHSAALPPPTTKTSTMPSSPNQGTDCTQRVTVAISGRRQRVFTIREGPPPPTCRRVPACATRPPAPGAQPNRQVTARRRTGWPAD</sequence>
<comment type="caution">
    <text evidence="2">The sequence shown here is derived from an EMBL/GenBank/DDBJ whole genome shotgun (WGS) entry which is preliminary data.</text>
</comment>
<protein>
    <submittedName>
        <fullName evidence="2">Uncharacterized protein</fullName>
    </submittedName>
</protein>
<proteinExistence type="predicted"/>
<evidence type="ECO:0000256" key="1">
    <source>
        <dbReference type="SAM" id="MobiDB-lite"/>
    </source>
</evidence>
<evidence type="ECO:0000313" key="3">
    <source>
        <dbReference type="Proteomes" id="UP000740926"/>
    </source>
</evidence>
<dbReference type="Proteomes" id="UP000740926">
    <property type="component" value="Unassembled WGS sequence"/>
</dbReference>
<dbReference type="EMBL" id="JAANIU010014611">
    <property type="protein sequence ID" value="KAG1529601.1"/>
    <property type="molecule type" value="Genomic_DNA"/>
</dbReference>
<feature type="compositionally biased region" description="Low complexity" evidence="1">
    <location>
        <begin position="39"/>
        <end position="55"/>
    </location>
</feature>
<evidence type="ECO:0000313" key="2">
    <source>
        <dbReference type="EMBL" id="KAG1529601.1"/>
    </source>
</evidence>
<reference evidence="2 3" key="1">
    <citation type="journal article" date="2020" name="Microb. Genom.">
        <title>Genetic diversity of clinical and environmental Mucorales isolates obtained from an investigation of mucormycosis cases among solid organ transplant recipients.</title>
        <authorList>
            <person name="Nguyen M.H."/>
            <person name="Kaul D."/>
            <person name="Muto C."/>
            <person name="Cheng S.J."/>
            <person name="Richter R.A."/>
            <person name="Bruno V.M."/>
            <person name="Liu G."/>
            <person name="Beyhan S."/>
            <person name="Sundermann A.J."/>
            <person name="Mounaud S."/>
            <person name="Pasculle A.W."/>
            <person name="Nierman W.C."/>
            <person name="Driscoll E."/>
            <person name="Cumbie R."/>
            <person name="Clancy C.J."/>
            <person name="Dupont C.L."/>
        </authorList>
    </citation>
    <scope>NUCLEOTIDE SEQUENCE [LARGE SCALE GENOMIC DNA]</scope>
    <source>
        <strain evidence="2 3">GL24</strain>
    </source>
</reference>
<keyword evidence="3" id="KW-1185">Reference proteome</keyword>
<feature type="region of interest" description="Disordered" evidence="1">
    <location>
        <begin position="39"/>
        <end position="62"/>
    </location>
</feature>
<organism evidence="2 3">
    <name type="scientific">Rhizopus delemar</name>
    <dbReference type="NCBI Taxonomy" id="936053"/>
    <lineage>
        <taxon>Eukaryota</taxon>
        <taxon>Fungi</taxon>
        <taxon>Fungi incertae sedis</taxon>
        <taxon>Mucoromycota</taxon>
        <taxon>Mucoromycotina</taxon>
        <taxon>Mucoromycetes</taxon>
        <taxon>Mucorales</taxon>
        <taxon>Mucorineae</taxon>
        <taxon>Rhizopodaceae</taxon>
        <taxon>Rhizopus</taxon>
    </lineage>
</organism>
<feature type="compositionally biased region" description="Basic residues" evidence="1">
    <location>
        <begin position="110"/>
        <end position="120"/>
    </location>
</feature>
<dbReference type="AlphaFoldDB" id="A0A9P6XNY4"/>
<gene>
    <name evidence="2" type="ORF">G6F50_017886</name>
</gene>